<evidence type="ECO:0000256" key="1">
    <source>
        <dbReference type="SAM" id="Phobius"/>
    </source>
</evidence>
<keyword evidence="3" id="KW-1185">Reference proteome</keyword>
<name>A0A2C5YXQ7_9HYPO</name>
<protein>
    <submittedName>
        <fullName evidence="2">Uncharacterized protein</fullName>
    </submittedName>
</protein>
<comment type="caution">
    <text evidence="2">The sequence shown here is derived from an EMBL/GenBank/DDBJ whole genome shotgun (WGS) entry which is preliminary data.</text>
</comment>
<accession>A0A2C5YXQ7</accession>
<sequence length="167" mass="18174">MDLAPIIVGLALKLVPSPTTVTTQLLNFRGFRFAPTTSHTSTSIISFGGSGMNFFDDDDTDDFDPAIPVFVGLATLAIASVVTVWMVRLIIFWTRLALRVAVYTAILMAIALLWTRGVVPCIQEAGGLAVKALGFLMVVKDVFIEAYARYNEEQGRPPSSGLGRWFS</sequence>
<evidence type="ECO:0000313" key="2">
    <source>
        <dbReference type="EMBL" id="PHH72300.1"/>
    </source>
</evidence>
<dbReference type="AlphaFoldDB" id="A0A2C5YXQ7"/>
<keyword evidence="1" id="KW-0472">Membrane</keyword>
<evidence type="ECO:0000313" key="3">
    <source>
        <dbReference type="Proteomes" id="UP000224854"/>
    </source>
</evidence>
<reference evidence="2 3" key="1">
    <citation type="submission" date="2017-06" db="EMBL/GenBank/DDBJ databases">
        <title>Ant-infecting Ophiocordyceps genomes reveal a high diversity of potential behavioral manipulation genes and a possible major role for enterotoxins.</title>
        <authorList>
            <person name="De Bekker C."/>
            <person name="Evans H.C."/>
            <person name="Brachmann A."/>
            <person name="Hughes D.P."/>
        </authorList>
    </citation>
    <scope>NUCLEOTIDE SEQUENCE [LARGE SCALE GENOMIC DNA]</scope>
    <source>
        <strain evidence="2 3">1348a</strain>
    </source>
</reference>
<organism evidence="2 3">
    <name type="scientific">Ophiocordyceps australis</name>
    <dbReference type="NCBI Taxonomy" id="1399860"/>
    <lineage>
        <taxon>Eukaryota</taxon>
        <taxon>Fungi</taxon>
        <taxon>Dikarya</taxon>
        <taxon>Ascomycota</taxon>
        <taxon>Pezizomycotina</taxon>
        <taxon>Sordariomycetes</taxon>
        <taxon>Hypocreomycetidae</taxon>
        <taxon>Hypocreales</taxon>
        <taxon>Ophiocordycipitaceae</taxon>
        <taxon>Ophiocordyceps</taxon>
    </lineage>
</organism>
<feature type="transmembrane region" description="Helical" evidence="1">
    <location>
        <begin position="66"/>
        <end position="87"/>
    </location>
</feature>
<proteinExistence type="predicted"/>
<dbReference type="EMBL" id="NJEU01000595">
    <property type="protein sequence ID" value="PHH72300.1"/>
    <property type="molecule type" value="Genomic_DNA"/>
</dbReference>
<keyword evidence="1" id="KW-0812">Transmembrane</keyword>
<gene>
    <name evidence="2" type="ORF">CDD82_6040</name>
</gene>
<dbReference type="Proteomes" id="UP000224854">
    <property type="component" value="Unassembled WGS sequence"/>
</dbReference>
<dbReference type="OrthoDB" id="3559694at2759"/>
<keyword evidence="1" id="KW-1133">Transmembrane helix</keyword>
<feature type="transmembrane region" description="Helical" evidence="1">
    <location>
        <begin position="96"/>
        <end position="114"/>
    </location>
</feature>